<dbReference type="InterPro" id="IPR035906">
    <property type="entry name" value="MetI-like_sf"/>
</dbReference>
<dbReference type="AlphaFoldDB" id="A0A2D0IVJ7"/>
<evidence type="ECO:0000256" key="3">
    <source>
        <dbReference type="ARBA" id="ARBA00022692"/>
    </source>
</evidence>
<evidence type="ECO:0000256" key="4">
    <source>
        <dbReference type="ARBA" id="ARBA00022989"/>
    </source>
</evidence>
<feature type="transmembrane region" description="Helical" evidence="6">
    <location>
        <begin position="12"/>
        <end position="37"/>
    </location>
</feature>
<proteinExistence type="predicted"/>
<feature type="transmembrane region" description="Helical" evidence="6">
    <location>
        <begin position="75"/>
        <end position="95"/>
    </location>
</feature>
<feature type="domain" description="ABC transmembrane type-1" evidence="7">
    <location>
        <begin position="1"/>
        <end position="102"/>
    </location>
</feature>
<keyword evidence="2" id="KW-0997">Cell inner membrane</keyword>
<dbReference type="GO" id="GO:0055085">
    <property type="term" value="P:transmembrane transport"/>
    <property type="evidence" value="ECO:0007669"/>
    <property type="project" value="InterPro"/>
</dbReference>
<sequence length="102" mass="10942">MLCFAVPGTVTGISYLLAFNNTPFYITGTAFIIIISMTMRNVPVGIRAGIAGLGQIDKSLDEASLSLRAGSMKTILHILLLLLRPAILSALVYSFDDGDWHG</sequence>
<evidence type="ECO:0000256" key="5">
    <source>
        <dbReference type="ARBA" id="ARBA00023136"/>
    </source>
</evidence>
<evidence type="ECO:0000256" key="6">
    <source>
        <dbReference type="SAM" id="Phobius"/>
    </source>
</evidence>
<reference evidence="8 9" key="1">
    <citation type="journal article" date="2017" name="Nat. Microbiol.">
        <title>Natural product diversity associated with the nematode symbionts Photorhabdus and Xenorhabdus.</title>
        <authorList>
            <person name="Tobias N.J."/>
            <person name="Wolff H."/>
            <person name="Djahanschiri B."/>
            <person name="Grundmann F."/>
            <person name="Kronenwerth M."/>
            <person name="Shi Y.M."/>
            <person name="Simonyi S."/>
            <person name="Grun P."/>
            <person name="Shapiro-Ilan D."/>
            <person name="Pidot S.J."/>
            <person name="Stinear T.P."/>
            <person name="Ebersberger I."/>
            <person name="Bode H.B."/>
        </authorList>
    </citation>
    <scope>NUCLEOTIDE SEQUENCE [LARGE SCALE GENOMIC DNA]</scope>
    <source>
        <strain evidence="8 9">DSM 16337</strain>
    </source>
</reference>
<accession>A0A2D0IVJ7</accession>
<comment type="subcellular location">
    <subcellularLocation>
        <location evidence="1">Cell inner membrane</location>
        <topology evidence="1">Multi-pass membrane protein</topology>
    </subcellularLocation>
</comment>
<dbReference type="Gene3D" id="1.10.3720.10">
    <property type="entry name" value="MetI-like"/>
    <property type="match status" value="1"/>
</dbReference>
<evidence type="ECO:0000256" key="2">
    <source>
        <dbReference type="ARBA" id="ARBA00022519"/>
    </source>
</evidence>
<dbReference type="InterPro" id="IPR000515">
    <property type="entry name" value="MetI-like"/>
</dbReference>
<dbReference type="PROSITE" id="PS50928">
    <property type="entry name" value="ABC_TM1"/>
    <property type="match status" value="1"/>
</dbReference>
<evidence type="ECO:0000259" key="7">
    <source>
        <dbReference type="PROSITE" id="PS50928"/>
    </source>
</evidence>
<evidence type="ECO:0000313" key="8">
    <source>
        <dbReference type="EMBL" id="PHM25916.1"/>
    </source>
</evidence>
<dbReference type="Proteomes" id="UP000225605">
    <property type="component" value="Unassembled WGS sequence"/>
</dbReference>
<keyword evidence="2" id="KW-1003">Cell membrane</keyword>
<keyword evidence="5 6" id="KW-0472">Membrane</keyword>
<dbReference type="SUPFAM" id="SSF161098">
    <property type="entry name" value="MetI-like"/>
    <property type="match status" value="1"/>
</dbReference>
<gene>
    <name evidence="8" type="ORF">Xehl_00974</name>
</gene>
<name>A0A2D0IVJ7_9GAMM</name>
<protein>
    <submittedName>
        <fullName evidence="8">Ferric transport system permease-like protein</fullName>
    </submittedName>
</protein>
<dbReference type="PANTHER" id="PTHR43496:SF1">
    <property type="entry name" value="POLYGALACTURONAN_RHAMNOGALACTURONAN TRANSPORT SYSTEM PERMEASE PROTEIN YTEP"/>
    <property type="match status" value="1"/>
</dbReference>
<dbReference type="PANTHER" id="PTHR43496">
    <property type="entry name" value="PROTEIN LPLB"/>
    <property type="match status" value="1"/>
</dbReference>
<comment type="caution">
    <text evidence="8">The sequence shown here is derived from an EMBL/GenBank/DDBJ whole genome shotgun (WGS) entry which is preliminary data.</text>
</comment>
<evidence type="ECO:0000256" key="1">
    <source>
        <dbReference type="ARBA" id="ARBA00004429"/>
    </source>
</evidence>
<keyword evidence="4 6" id="KW-1133">Transmembrane helix</keyword>
<evidence type="ECO:0000313" key="9">
    <source>
        <dbReference type="Proteomes" id="UP000225605"/>
    </source>
</evidence>
<keyword evidence="3 6" id="KW-0812">Transmembrane</keyword>
<dbReference type="GO" id="GO:0005886">
    <property type="term" value="C:plasma membrane"/>
    <property type="evidence" value="ECO:0007669"/>
    <property type="project" value="UniProtKB-SubCell"/>
</dbReference>
<organism evidence="8 9">
    <name type="scientific">Xenorhabdus ehlersii</name>
    <dbReference type="NCBI Taxonomy" id="290111"/>
    <lineage>
        <taxon>Bacteria</taxon>
        <taxon>Pseudomonadati</taxon>
        <taxon>Pseudomonadota</taxon>
        <taxon>Gammaproteobacteria</taxon>
        <taxon>Enterobacterales</taxon>
        <taxon>Morganellaceae</taxon>
        <taxon>Xenorhabdus</taxon>
    </lineage>
</organism>
<dbReference type="EMBL" id="NIBT01000004">
    <property type="protein sequence ID" value="PHM25916.1"/>
    <property type="molecule type" value="Genomic_DNA"/>
</dbReference>